<dbReference type="PANTHER" id="PTHR33621:SF2">
    <property type="entry name" value="RIBOSOMAL L1 DOMAIN-CONTAINING PROTEIN"/>
    <property type="match status" value="1"/>
</dbReference>
<feature type="region of interest" description="Disordered" evidence="1">
    <location>
        <begin position="53"/>
        <end position="300"/>
    </location>
</feature>
<sequence>MDFHSLTRRDLQSLCKKNKIPANMTNVAMADALAVLANVEGIEEIEIGRVESGSEKPELVPNTPYTGGRTSTRRRTARENTAIPIESDQPSRRRTRRIIQDEEQEVKDKKDELFEIGSDLMMPPSPKTGLRSSTRRRPARNQKALGEENPESSKPATRTQRRTRKTKQEDDQENEDHSTELIENPSGEAIPKTPATRNGRRRAAGNSVAKAQQDENELQGLIVSQVCSTRRSSRLQSKASETDRKTGRRTEPVQIAALSEEESEEVSEKSTSVVEGVDGVSSGENATAEDQISAEKDAPTAALFDEASNLITSDIVTDLAIEGDSIPGNASETVVSIEILEGVAPLDPESFAGENSEGSESDAEDSLAVEKYLVEEADASAHEDSTENDTQKRAEHVAESSEAVEFTNSLKETLCLDLGHIEDLDMLLSEPFDGYQSGDAHSAALPYKEQNIITADIDESTGLSKDQENGELNNDGKEASTGAENAGNSDGGNDDKIESRVTIKEGLHAQATDETTLPEIWDFAEECLNGMEEENSISESAPLDMKLTGEMESYCSDFYLVDNPELLHCQTHEAAIEEFKAAQFIEEPSYETMVVSDMGLENFGYATAVTLDSTATATSESCEKTEAEISHVDDATKFIGGSNVHESSPTLSSFVVLSDVVSLYSTTGSIPNQVPSCLSPCRGLASESGKSLNQFSVTPTRSSMKKKSTPSQRKATIVVFDENMDGKYSGGASLKKKSNTKALASAGEENENKENLSGGLGLRNKSNSKVNISVAEEKENNKLEDSIQKTLKSTSLRQLKKLVKDKLKVVENIVDKGNEQSEKTRAALQTLRENTLTSSRED</sequence>
<organism evidence="2 3">
    <name type="scientific">Stephania yunnanensis</name>
    <dbReference type="NCBI Taxonomy" id="152371"/>
    <lineage>
        <taxon>Eukaryota</taxon>
        <taxon>Viridiplantae</taxon>
        <taxon>Streptophyta</taxon>
        <taxon>Embryophyta</taxon>
        <taxon>Tracheophyta</taxon>
        <taxon>Spermatophyta</taxon>
        <taxon>Magnoliopsida</taxon>
        <taxon>Ranunculales</taxon>
        <taxon>Menispermaceae</taxon>
        <taxon>Menispermoideae</taxon>
        <taxon>Cissampelideae</taxon>
        <taxon>Stephania</taxon>
    </lineage>
</organism>
<feature type="region of interest" description="Disordered" evidence="1">
    <location>
        <begin position="460"/>
        <end position="496"/>
    </location>
</feature>
<name>A0AAP0NY09_9MAGN</name>
<accession>A0AAP0NY09</accession>
<gene>
    <name evidence="2" type="ORF">Syun_018078</name>
</gene>
<feature type="region of interest" description="Disordered" evidence="1">
    <location>
        <begin position="347"/>
        <end position="400"/>
    </location>
</feature>
<comment type="caution">
    <text evidence="2">The sequence shown here is derived from an EMBL/GenBank/DDBJ whole genome shotgun (WGS) entry which is preliminary data.</text>
</comment>
<feature type="region of interest" description="Disordered" evidence="1">
    <location>
        <begin position="694"/>
        <end position="713"/>
    </location>
</feature>
<feature type="compositionally biased region" description="Polar residues" evidence="1">
    <location>
        <begin position="831"/>
        <end position="842"/>
    </location>
</feature>
<feature type="compositionally biased region" description="Basic and acidic residues" evidence="1">
    <location>
        <begin position="240"/>
        <end position="251"/>
    </location>
</feature>
<evidence type="ECO:0000313" key="3">
    <source>
        <dbReference type="Proteomes" id="UP001420932"/>
    </source>
</evidence>
<dbReference type="EMBL" id="JBBNAF010000008">
    <property type="protein sequence ID" value="KAK9120461.1"/>
    <property type="molecule type" value="Genomic_DNA"/>
</dbReference>
<feature type="compositionally biased region" description="Acidic residues" evidence="1">
    <location>
        <begin position="357"/>
        <end position="367"/>
    </location>
</feature>
<dbReference type="AlphaFoldDB" id="A0AAP0NY09"/>
<feature type="region of interest" description="Disordered" evidence="1">
    <location>
        <begin position="729"/>
        <end position="762"/>
    </location>
</feature>
<protein>
    <submittedName>
        <fullName evidence="2">Uncharacterized protein</fullName>
    </submittedName>
</protein>
<feature type="compositionally biased region" description="Basic and acidic residues" evidence="1">
    <location>
        <begin position="816"/>
        <end position="825"/>
    </location>
</feature>
<reference evidence="2 3" key="1">
    <citation type="submission" date="2024-01" db="EMBL/GenBank/DDBJ databases">
        <title>Genome assemblies of Stephania.</title>
        <authorList>
            <person name="Yang L."/>
        </authorList>
    </citation>
    <scope>NUCLEOTIDE SEQUENCE [LARGE SCALE GENOMIC DNA]</scope>
    <source>
        <strain evidence="2">YNDBR</strain>
        <tissue evidence="2">Leaf</tissue>
    </source>
</reference>
<evidence type="ECO:0000313" key="2">
    <source>
        <dbReference type="EMBL" id="KAK9120461.1"/>
    </source>
</evidence>
<keyword evidence="3" id="KW-1185">Reference proteome</keyword>
<feature type="compositionally biased region" description="Basic and acidic residues" evidence="1">
    <location>
        <begin position="379"/>
        <end position="399"/>
    </location>
</feature>
<feature type="compositionally biased region" description="Polar residues" evidence="1">
    <location>
        <begin position="225"/>
        <end position="239"/>
    </location>
</feature>
<feature type="region of interest" description="Disordered" evidence="1">
    <location>
        <begin position="816"/>
        <end position="842"/>
    </location>
</feature>
<proteinExistence type="predicted"/>
<feature type="compositionally biased region" description="Low complexity" evidence="1">
    <location>
        <begin position="269"/>
        <end position="283"/>
    </location>
</feature>
<dbReference type="PANTHER" id="PTHR33621">
    <property type="entry name" value="ASPARTIC/GLUTAMIC ACID-RICH PROTEIN"/>
    <property type="match status" value="1"/>
</dbReference>
<evidence type="ECO:0000256" key="1">
    <source>
        <dbReference type="SAM" id="MobiDB-lite"/>
    </source>
</evidence>
<dbReference type="Proteomes" id="UP001420932">
    <property type="component" value="Unassembled WGS sequence"/>
</dbReference>